<name>A0A1F4UQK1_UNCKA</name>
<gene>
    <name evidence="3" type="ORF">A2886_01150</name>
</gene>
<dbReference type="GO" id="GO:0005829">
    <property type="term" value="C:cytosol"/>
    <property type="evidence" value="ECO:0007669"/>
    <property type="project" value="TreeGrafter"/>
</dbReference>
<dbReference type="SMART" id="SM00530">
    <property type="entry name" value="HTH_XRE"/>
    <property type="match status" value="1"/>
</dbReference>
<organism evidence="3 4">
    <name type="scientific">candidate division WWE3 bacterium RIFCSPHIGHO2_01_FULL_42_13</name>
    <dbReference type="NCBI Taxonomy" id="1802617"/>
    <lineage>
        <taxon>Bacteria</taxon>
        <taxon>Katanobacteria</taxon>
    </lineage>
</organism>
<dbReference type="GO" id="GO:0003700">
    <property type="term" value="F:DNA-binding transcription factor activity"/>
    <property type="evidence" value="ECO:0007669"/>
    <property type="project" value="TreeGrafter"/>
</dbReference>
<dbReference type="CDD" id="cd00093">
    <property type="entry name" value="HTH_XRE"/>
    <property type="match status" value="1"/>
</dbReference>
<dbReference type="AlphaFoldDB" id="A0A1F4UQK1"/>
<feature type="domain" description="HTH cro/C1-type" evidence="2">
    <location>
        <begin position="9"/>
        <end position="63"/>
    </location>
</feature>
<evidence type="ECO:0000259" key="2">
    <source>
        <dbReference type="PROSITE" id="PS50943"/>
    </source>
</evidence>
<dbReference type="SUPFAM" id="SSF47413">
    <property type="entry name" value="lambda repressor-like DNA-binding domains"/>
    <property type="match status" value="1"/>
</dbReference>
<dbReference type="GO" id="GO:0003677">
    <property type="term" value="F:DNA binding"/>
    <property type="evidence" value="ECO:0007669"/>
    <property type="project" value="UniProtKB-KW"/>
</dbReference>
<dbReference type="InterPro" id="IPR010982">
    <property type="entry name" value="Lambda_DNA-bd_dom_sf"/>
</dbReference>
<dbReference type="Pfam" id="PF01381">
    <property type="entry name" value="HTH_3"/>
    <property type="match status" value="1"/>
</dbReference>
<sequence>MGIYVGLQIKRIRDKRHMSQERFGKRVGLSGKTISSYENNKSTPPLHVLEKISEAYNVTIFDIPVNQKKDINNRIDEITNALIELQSILETGLSL</sequence>
<dbReference type="Gene3D" id="1.10.260.40">
    <property type="entry name" value="lambda repressor-like DNA-binding domains"/>
    <property type="match status" value="1"/>
</dbReference>
<evidence type="ECO:0000313" key="4">
    <source>
        <dbReference type="Proteomes" id="UP000176608"/>
    </source>
</evidence>
<dbReference type="EMBL" id="MEVA01000016">
    <property type="protein sequence ID" value="OGC47238.1"/>
    <property type="molecule type" value="Genomic_DNA"/>
</dbReference>
<dbReference type="STRING" id="1802617.A2886_01150"/>
<proteinExistence type="predicted"/>
<comment type="caution">
    <text evidence="3">The sequence shown here is derived from an EMBL/GenBank/DDBJ whole genome shotgun (WGS) entry which is preliminary data.</text>
</comment>
<protein>
    <recommendedName>
        <fullName evidence="2">HTH cro/C1-type domain-containing protein</fullName>
    </recommendedName>
</protein>
<evidence type="ECO:0000313" key="3">
    <source>
        <dbReference type="EMBL" id="OGC47238.1"/>
    </source>
</evidence>
<dbReference type="InterPro" id="IPR001387">
    <property type="entry name" value="Cro/C1-type_HTH"/>
</dbReference>
<evidence type="ECO:0000256" key="1">
    <source>
        <dbReference type="ARBA" id="ARBA00023125"/>
    </source>
</evidence>
<dbReference type="PROSITE" id="PS50943">
    <property type="entry name" value="HTH_CROC1"/>
    <property type="match status" value="1"/>
</dbReference>
<accession>A0A1F4UQK1</accession>
<dbReference type="PANTHER" id="PTHR46797">
    <property type="entry name" value="HTH-TYPE TRANSCRIPTIONAL REGULATOR"/>
    <property type="match status" value="1"/>
</dbReference>
<dbReference type="PANTHER" id="PTHR46797:SF1">
    <property type="entry name" value="METHYLPHOSPHONATE SYNTHASE"/>
    <property type="match status" value="1"/>
</dbReference>
<dbReference type="Proteomes" id="UP000176608">
    <property type="component" value="Unassembled WGS sequence"/>
</dbReference>
<reference evidence="3 4" key="1">
    <citation type="journal article" date="2016" name="Nat. Commun.">
        <title>Thousands of microbial genomes shed light on interconnected biogeochemical processes in an aquifer system.</title>
        <authorList>
            <person name="Anantharaman K."/>
            <person name="Brown C.T."/>
            <person name="Hug L.A."/>
            <person name="Sharon I."/>
            <person name="Castelle C.J."/>
            <person name="Probst A.J."/>
            <person name="Thomas B.C."/>
            <person name="Singh A."/>
            <person name="Wilkins M.J."/>
            <person name="Karaoz U."/>
            <person name="Brodie E.L."/>
            <person name="Williams K.H."/>
            <person name="Hubbard S.S."/>
            <person name="Banfield J.F."/>
        </authorList>
    </citation>
    <scope>NUCLEOTIDE SEQUENCE [LARGE SCALE GENOMIC DNA]</scope>
</reference>
<dbReference type="InterPro" id="IPR050807">
    <property type="entry name" value="TransReg_Diox_bact_type"/>
</dbReference>
<keyword evidence="1" id="KW-0238">DNA-binding</keyword>